<dbReference type="Pfam" id="PF01590">
    <property type="entry name" value="GAF"/>
    <property type="match status" value="1"/>
</dbReference>
<dbReference type="Gene3D" id="3.30.70.270">
    <property type="match status" value="1"/>
</dbReference>
<dbReference type="InterPro" id="IPR003018">
    <property type="entry name" value="GAF"/>
</dbReference>
<sequence length="928" mass="103152">MDRFRPSRPGECGGRRVQEARENGHPLSESSGAWSQPVTEDKAKEKAPTSLTLITKLATLLNRATDFRTALQETLPLVLELVGSTAGWITLRREESFELVAAHGLPPGLAANNMSMLRWSPCRCQRLAASGGLSTTAEIIGCERLARLREQAENAEMAERITGGLHWHLSVPLRTLSGNVIGLLNVARLTPDPLDIETKLFLDLIGEFLASAIERAELTAELRRLRSEEWERATALAHMLVGQERLSDVADSIFTMLEPVLQPDAISLLVVDPSEQYLVLRAGRGWSAAWVGRMWLPLNPPTHNGPAWALHTGRPFSIRLDQLGRPFHVPPPVLEAGVRFSAFFPLFANERPVGVLVANYFTVRELSEEQIRFATLLAEIGAVAIARARERERNEELMSELPIGVFQLNAAGQIIQANRAFARLLGWERPENVLGRPLADFFLERVEASRLWNAVRRGEAISGTECRWRKRDGAAFWVRLSTRAQRTPDGHVLLVEGTAEDISERKRVEEHLVYLARHDPLTGIANRYALIEALEDTLARAWRNQRSGALLLIDLDNFKLVNDQLGHATGDTVLRSVATRLSRVVRARELVARLGGDEFAVLLFPITREAAEGVAQRLLAAIGEIAVTLPERVMRLRASCGIALFPEHGTTVEELLIAADRALYTAKYRGGSRIETYDIGRSQANPPSATAFAQYLEAALANDTFCLLSQPILDLRSGSVSGYELLLRLREGDRLLDPSGFLPIAERLGLLPKIDLWVVERAAQLARAWGQRIHVNLSVQTLHDAQALHAFEKIFERHAVPDGRVVFELTETIAIADFAWVREQLQRLRNCGCLLAIDDFGVGYSSLYQLRSFPVDFLKIDGSFVVDLLDDPVDRSIVRAIVELARALGAETIAEWVERESLLDELRALGVDYAQGYAIGRPQLVEES</sequence>
<evidence type="ECO:0000313" key="2">
    <source>
        <dbReference type="EMBL" id="HEF65172.1"/>
    </source>
</evidence>
<organism evidence="2">
    <name type="scientific">Thermomicrobium roseum</name>
    <dbReference type="NCBI Taxonomy" id="500"/>
    <lineage>
        <taxon>Bacteria</taxon>
        <taxon>Pseudomonadati</taxon>
        <taxon>Thermomicrobiota</taxon>
        <taxon>Thermomicrobia</taxon>
        <taxon>Thermomicrobiales</taxon>
        <taxon>Thermomicrobiaceae</taxon>
        <taxon>Thermomicrobium</taxon>
    </lineage>
</organism>
<dbReference type="InterPro" id="IPR035965">
    <property type="entry name" value="PAS-like_dom_sf"/>
</dbReference>
<dbReference type="SUPFAM" id="SSF55781">
    <property type="entry name" value="GAF domain-like"/>
    <property type="match status" value="2"/>
</dbReference>
<dbReference type="SMART" id="SM00065">
    <property type="entry name" value="GAF"/>
    <property type="match status" value="2"/>
</dbReference>
<dbReference type="SUPFAM" id="SSF55785">
    <property type="entry name" value="PYP-like sensor domain (PAS domain)"/>
    <property type="match status" value="1"/>
</dbReference>
<reference evidence="2" key="1">
    <citation type="journal article" date="2020" name="mSystems">
        <title>Genome- and Community-Level Interaction Insights into Carbon Utilization and Element Cycling Functions of Hydrothermarchaeota in Hydrothermal Sediment.</title>
        <authorList>
            <person name="Zhou Z."/>
            <person name="Liu Y."/>
            <person name="Xu W."/>
            <person name="Pan J."/>
            <person name="Luo Z.H."/>
            <person name="Li M."/>
        </authorList>
    </citation>
    <scope>NUCLEOTIDE SEQUENCE [LARGE SCALE GENOMIC DNA]</scope>
    <source>
        <strain evidence="2">SpSt-222</strain>
    </source>
</reference>
<dbReference type="PROSITE" id="PS50112">
    <property type="entry name" value="PAS"/>
    <property type="match status" value="1"/>
</dbReference>
<dbReference type="PANTHER" id="PTHR44757:SF2">
    <property type="entry name" value="BIOFILM ARCHITECTURE MAINTENANCE PROTEIN MBAA"/>
    <property type="match status" value="1"/>
</dbReference>
<protein>
    <submittedName>
        <fullName evidence="2">EAL domain-containing protein</fullName>
    </submittedName>
</protein>
<dbReference type="InterPro" id="IPR000700">
    <property type="entry name" value="PAS-assoc_C"/>
</dbReference>
<dbReference type="GO" id="GO:0006355">
    <property type="term" value="P:regulation of DNA-templated transcription"/>
    <property type="evidence" value="ECO:0007669"/>
    <property type="project" value="InterPro"/>
</dbReference>
<comment type="caution">
    <text evidence="2">The sequence shown here is derived from an EMBL/GenBank/DDBJ whole genome shotgun (WGS) entry which is preliminary data.</text>
</comment>
<dbReference type="Gene3D" id="3.30.450.40">
    <property type="match status" value="2"/>
</dbReference>
<dbReference type="InterPro" id="IPR043128">
    <property type="entry name" value="Rev_trsase/Diguanyl_cyclase"/>
</dbReference>
<dbReference type="PROSITE" id="PS50883">
    <property type="entry name" value="EAL"/>
    <property type="match status" value="1"/>
</dbReference>
<dbReference type="SMART" id="SM00267">
    <property type="entry name" value="GGDEF"/>
    <property type="match status" value="1"/>
</dbReference>
<dbReference type="SMART" id="SM00086">
    <property type="entry name" value="PAC"/>
    <property type="match status" value="1"/>
</dbReference>
<dbReference type="NCBIfam" id="TIGR00254">
    <property type="entry name" value="GGDEF"/>
    <property type="match status" value="1"/>
</dbReference>
<dbReference type="SMART" id="SM00052">
    <property type="entry name" value="EAL"/>
    <property type="match status" value="1"/>
</dbReference>
<dbReference type="InterPro" id="IPR052155">
    <property type="entry name" value="Biofilm_reg_signaling"/>
</dbReference>
<proteinExistence type="predicted"/>
<dbReference type="PROSITE" id="PS50887">
    <property type="entry name" value="GGDEF"/>
    <property type="match status" value="1"/>
</dbReference>
<dbReference type="CDD" id="cd01949">
    <property type="entry name" value="GGDEF"/>
    <property type="match status" value="1"/>
</dbReference>
<dbReference type="NCBIfam" id="TIGR00229">
    <property type="entry name" value="sensory_box"/>
    <property type="match status" value="1"/>
</dbReference>
<feature type="compositionally biased region" description="Basic and acidic residues" evidence="1">
    <location>
        <begin position="13"/>
        <end position="24"/>
    </location>
</feature>
<dbReference type="FunFam" id="3.30.70.270:FF:000001">
    <property type="entry name" value="Diguanylate cyclase domain protein"/>
    <property type="match status" value="1"/>
</dbReference>
<gene>
    <name evidence="2" type="ORF">ENP47_06220</name>
</gene>
<dbReference type="InterPro" id="IPR013767">
    <property type="entry name" value="PAS_fold"/>
</dbReference>
<dbReference type="InterPro" id="IPR000160">
    <property type="entry name" value="GGDEF_dom"/>
</dbReference>
<dbReference type="CDD" id="cd01948">
    <property type="entry name" value="EAL"/>
    <property type="match status" value="1"/>
</dbReference>
<dbReference type="SUPFAM" id="SSF55073">
    <property type="entry name" value="Nucleotide cyclase"/>
    <property type="match status" value="1"/>
</dbReference>
<dbReference type="InterPro" id="IPR029016">
    <property type="entry name" value="GAF-like_dom_sf"/>
</dbReference>
<dbReference type="CDD" id="cd00130">
    <property type="entry name" value="PAS"/>
    <property type="match status" value="1"/>
</dbReference>
<accession>A0A7C1K351</accession>
<dbReference type="InterPro" id="IPR000014">
    <property type="entry name" value="PAS"/>
</dbReference>
<feature type="compositionally biased region" description="Polar residues" evidence="1">
    <location>
        <begin position="28"/>
        <end position="38"/>
    </location>
</feature>
<dbReference type="PROSITE" id="PS50113">
    <property type="entry name" value="PAC"/>
    <property type="match status" value="1"/>
</dbReference>
<dbReference type="InterPro" id="IPR035919">
    <property type="entry name" value="EAL_sf"/>
</dbReference>
<feature type="region of interest" description="Disordered" evidence="1">
    <location>
        <begin position="1"/>
        <end position="47"/>
    </location>
</feature>
<dbReference type="Gene3D" id="3.30.450.20">
    <property type="entry name" value="PAS domain"/>
    <property type="match status" value="1"/>
</dbReference>
<dbReference type="Pfam" id="PF00989">
    <property type="entry name" value="PAS"/>
    <property type="match status" value="1"/>
</dbReference>
<dbReference type="SUPFAM" id="SSF141868">
    <property type="entry name" value="EAL domain-like"/>
    <property type="match status" value="1"/>
</dbReference>
<dbReference type="InterPro" id="IPR029787">
    <property type="entry name" value="Nucleotide_cyclase"/>
</dbReference>
<dbReference type="AlphaFoldDB" id="A0A7C1K351"/>
<dbReference type="PANTHER" id="PTHR44757">
    <property type="entry name" value="DIGUANYLATE CYCLASE DGCP"/>
    <property type="match status" value="1"/>
</dbReference>
<dbReference type="InterPro" id="IPR001633">
    <property type="entry name" value="EAL_dom"/>
</dbReference>
<dbReference type="EMBL" id="DSJL01000011">
    <property type="protein sequence ID" value="HEF65172.1"/>
    <property type="molecule type" value="Genomic_DNA"/>
</dbReference>
<dbReference type="Gene3D" id="3.20.20.450">
    <property type="entry name" value="EAL domain"/>
    <property type="match status" value="1"/>
</dbReference>
<name>A0A7C1K351_THERO</name>
<dbReference type="SMART" id="SM00091">
    <property type="entry name" value="PAS"/>
    <property type="match status" value="1"/>
</dbReference>
<dbReference type="Pfam" id="PF00563">
    <property type="entry name" value="EAL"/>
    <property type="match status" value="1"/>
</dbReference>
<dbReference type="InterPro" id="IPR001610">
    <property type="entry name" value="PAC"/>
</dbReference>
<evidence type="ECO:0000256" key="1">
    <source>
        <dbReference type="SAM" id="MobiDB-lite"/>
    </source>
</evidence>
<dbReference type="Pfam" id="PF00990">
    <property type="entry name" value="GGDEF"/>
    <property type="match status" value="1"/>
</dbReference>
<dbReference type="GO" id="GO:0003824">
    <property type="term" value="F:catalytic activity"/>
    <property type="evidence" value="ECO:0007669"/>
    <property type="project" value="UniProtKB-ARBA"/>
</dbReference>